<evidence type="ECO:0000256" key="1">
    <source>
        <dbReference type="SAM" id="Phobius"/>
    </source>
</evidence>
<feature type="transmembrane region" description="Helical" evidence="1">
    <location>
        <begin position="120"/>
        <end position="146"/>
    </location>
</feature>
<keyword evidence="3" id="KW-1185">Reference proteome</keyword>
<gene>
    <name evidence="2" type="ORF">ISU02_13465</name>
</gene>
<feature type="transmembrane region" description="Helical" evidence="1">
    <location>
        <begin position="152"/>
        <end position="175"/>
    </location>
</feature>
<protein>
    <submittedName>
        <fullName evidence="2">Uncharacterized protein</fullName>
    </submittedName>
</protein>
<dbReference type="EMBL" id="JADKNH010000008">
    <property type="protein sequence ID" value="MBF4694124.1"/>
    <property type="molecule type" value="Genomic_DNA"/>
</dbReference>
<name>A0ABR9ZUH7_9FIRM</name>
<keyword evidence="1" id="KW-0812">Transmembrane</keyword>
<sequence length="239" mass="25535">MKIRAFESYVNQVINQIPASYKVKKRIKMDLLEALYAQADATGLKDPVEMMGPVVEVAREFTENLSKDQIRKDFYPYEYKSVTHVFGMPLIHVISGKFGTAIGVIAIGPKSIGLVSVGGIALGIISFGGFSAGLITLGGMALGYYLAIGGMAISKVAAIGGLAVAHTLAIGGLAISKEVAIGGQASGVLMGYTETFKAISGKETFAFRLPDQVDAFMLKFENLYPRMSLLLKGFIKLIL</sequence>
<keyword evidence="1" id="KW-0472">Membrane</keyword>
<dbReference type="Proteomes" id="UP000614200">
    <property type="component" value="Unassembled WGS sequence"/>
</dbReference>
<comment type="caution">
    <text evidence="2">The sequence shown here is derived from an EMBL/GenBank/DDBJ whole genome shotgun (WGS) entry which is preliminary data.</text>
</comment>
<keyword evidence="1" id="KW-1133">Transmembrane helix</keyword>
<organism evidence="2 3">
    <name type="scientific">Fusibacter ferrireducens</name>
    <dbReference type="NCBI Taxonomy" id="2785058"/>
    <lineage>
        <taxon>Bacteria</taxon>
        <taxon>Bacillati</taxon>
        <taxon>Bacillota</taxon>
        <taxon>Clostridia</taxon>
        <taxon>Eubacteriales</taxon>
        <taxon>Eubacteriales Family XII. Incertae Sedis</taxon>
        <taxon>Fusibacter</taxon>
    </lineage>
</organism>
<dbReference type="RefSeq" id="WP_194702368.1">
    <property type="nucleotide sequence ID" value="NZ_JADKNH010000008.1"/>
</dbReference>
<evidence type="ECO:0000313" key="2">
    <source>
        <dbReference type="EMBL" id="MBF4694124.1"/>
    </source>
</evidence>
<reference evidence="2 3" key="1">
    <citation type="submission" date="2020-11" db="EMBL/GenBank/DDBJ databases">
        <title>Fusibacter basophilias sp. nov.</title>
        <authorList>
            <person name="Qiu D."/>
        </authorList>
    </citation>
    <scope>NUCLEOTIDE SEQUENCE [LARGE SCALE GENOMIC DNA]</scope>
    <source>
        <strain evidence="2 3">Q10-2</strain>
    </source>
</reference>
<accession>A0ABR9ZUH7</accession>
<feature type="transmembrane region" description="Helical" evidence="1">
    <location>
        <begin position="86"/>
        <end position="108"/>
    </location>
</feature>
<proteinExistence type="predicted"/>
<evidence type="ECO:0000313" key="3">
    <source>
        <dbReference type="Proteomes" id="UP000614200"/>
    </source>
</evidence>